<evidence type="ECO:0000256" key="4">
    <source>
        <dbReference type="ARBA" id="ARBA00022692"/>
    </source>
</evidence>
<feature type="transmembrane region" description="Helical" evidence="8">
    <location>
        <begin position="357"/>
        <end position="378"/>
    </location>
</feature>
<accession>A0A7V2ZK41</accession>
<dbReference type="GO" id="GO:0016780">
    <property type="term" value="F:phosphotransferase activity, for other substituted phosphate groups"/>
    <property type="evidence" value="ECO:0007669"/>
    <property type="project" value="InterPro"/>
</dbReference>
<feature type="transmembrane region" description="Helical" evidence="8">
    <location>
        <begin position="95"/>
        <end position="114"/>
    </location>
</feature>
<dbReference type="GO" id="GO:0046872">
    <property type="term" value="F:metal ion binding"/>
    <property type="evidence" value="ECO:0007669"/>
    <property type="project" value="UniProtKB-KW"/>
</dbReference>
<keyword evidence="2" id="KW-1003">Cell membrane</keyword>
<keyword evidence="7" id="KW-0479">Metal-binding</keyword>
<feature type="transmembrane region" description="Helical" evidence="8">
    <location>
        <begin position="537"/>
        <end position="556"/>
    </location>
</feature>
<evidence type="ECO:0000256" key="3">
    <source>
        <dbReference type="ARBA" id="ARBA00022679"/>
    </source>
</evidence>
<keyword evidence="6 8" id="KW-0472">Membrane</keyword>
<feature type="transmembrane region" description="Helical" evidence="8">
    <location>
        <begin position="238"/>
        <end position="257"/>
    </location>
</feature>
<dbReference type="CDD" id="cd06853">
    <property type="entry name" value="GT_WecA_like"/>
    <property type="match status" value="1"/>
</dbReference>
<feature type="transmembrane region" description="Helical" evidence="8">
    <location>
        <begin position="390"/>
        <end position="406"/>
    </location>
</feature>
<keyword evidence="3 9" id="KW-0808">Transferase</keyword>
<comment type="subcellular location">
    <subcellularLocation>
        <location evidence="1">Cell membrane</location>
        <topology evidence="1">Multi-pass membrane protein</topology>
    </subcellularLocation>
</comment>
<keyword evidence="7" id="KW-0460">Magnesium</keyword>
<feature type="transmembrane region" description="Helical" evidence="8">
    <location>
        <begin position="450"/>
        <end position="468"/>
    </location>
</feature>
<evidence type="ECO:0000256" key="8">
    <source>
        <dbReference type="SAM" id="Phobius"/>
    </source>
</evidence>
<name>A0A7V2ZK41_9BACT</name>
<sequence length="557" mass="64132">MIFLISGFFSFLLIVLFTPSLINILIKYGIVDKPDNVRKLHNKPVPRMGGIIIYFVLIFFLSFIYPGIQEIKFFLTGSLILVIVGVLDDIKGLKWSIKFVVQAIASVFLIIYLFRHDYFHFNIAGYAIPDLVAVPIVFFAILGLLNSYNLLDGLDGLVAGFSLIIASLSFILSFKGDSVFVSLLSMVIIGSTLGFLKFNGNPARIFLGDTGALVLGYFTLGMIFSATAEANPGHQIDLIFLFIVFSLPIIDTLRVMVIRILNKRNPFLPDNSHIHHVIYSKKIRHKTTVFIVLMLVSMTTVISLIYQHYSREYGLIIFTLFSPFITLTGDILEIIVKKETLLYYGKLIRRTPEFLIKVYRDFIMPFVAFLLFSFFIYLVFHKAMHNDIRYIYLLLFSVLTFSYSIINLNKQRYFSDILVFINFLLFFYITGSNGIFYKLHEFPIVGLLNINQAITIILLPTLVFFIVFRERILNSHKEQFFSGADLILAALIISIFLFIQLSEQKADFYRTGDILLRSFMVYIFYKAVTCRFPKIHFQLYLSTYIIVIVTLLRIVLF</sequence>
<comment type="cofactor">
    <cofactor evidence="7">
        <name>Mg(2+)</name>
        <dbReference type="ChEBI" id="CHEBI:18420"/>
    </cofactor>
</comment>
<feature type="transmembrane region" description="Helical" evidence="8">
    <location>
        <begin position="480"/>
        <end position="502"/>
    </location>
</feature>
<dbReference type="PANTHER" id="PTHR22926:SF3">
    <property type="entry name" value="UNDECAPRENYL-PHOSPHATE ALPHA-N-ACETYLGLUCOSAMINYL 1-PHOSPHATE TRANSFERASE"/>
    <property type="match status" value="1"/>
</dbReference>
<reference evidence="9" key="1">
    <citation type="journal article" date="2020" name="mSystems">
        <title>Genome- and Community-Level Interaction Insights into Carbon Utilization and Element Cycling Functions of Hydrothermarchaeota in Hydrothermal Sediment.</title>
        <authorList>
            <person name="Zhou Z."/>
            <person name="Liu Y."/>
            <person name="Xu W."/>
            <person name="Pan J."/>
            <person name="Luo Z.H."/>
            <person name="Li M."/>
        </authorList>
    </citation>
    <scope>NUCLEOTIDE SEQUENCE [LARGE SCALE GENOMIC DNA]</scope>
    <source>
        <strain evidence="9">SpSt-479</strain>
    </source>
</reference>
<dbReference type="GO" id="GO:0044038">
    <property type="term" value="P:cell wall macromolecule biosynthetic process"/>
    <property type="evidence" value="ECO:0007669"/>
    <property type="project" value="TreeGrafter"/>
</dbReference>
<feature type="binding site" evidence="7">
    <location>
        <position position="209"/>
    </location>
    <ligand>
        <name>Mg(2+)</name>
        <dbReference type="ChEBI" id="CHEBI:18420"/>
    </ligand>
</feature>
<feature type="binding site" evidence="7">
    <location>
        <position position="149"/>
    </location>
    <ligand>
        <name>Mg(2+)</name>
        <dbReference type="ChEBI" id="CHEBI:18420"/>
    </ligand>
</feature>
<feature type="transmembrane region" description="Helical" evidence="8">
    <location>
        <begin position="157"/>
        <end position="174"/>
    </location>
</feature>
<feature type="transmembrane region" description="Helical" evidence="8">
    <location>
        <begin position="289"/>
        <end position="309"/>
    </location>
</feature>
<dbReference type="GO" id="GO:0009103">
    <property type="term" value="P:lipopolysaccharide biosynthetic process"/>
    <property type="evidence" value="ECO:0007669"/>
    <property type="project" value="TreeGrafter"/>
</dbReference>
<evidence type="ECO:0000256" key="5">
    <source>
        <dbReference type="ARBA" id="ARBA00022989"/>
    </source>
</evidence>
<keyword evidence="5 8" id="KW-1133">Transmembrane helix</keyword>
<feature type="transmembrane region" description="Helical" evidence="8">
    <location>
        <begin position="71"/>
        <end position="88"/>
    </location>
</feature>
<feature type="transmembrane region" description="Helical" evidence="8">
    <location>
        <begin position="47"/>
        <end position="65"/>
    </location>
</feature>
<evidence type="ECO:0000256" key="1">
    <source>
        <dbReference type="ARBA" id="ARBA00004651"/>
    </source>
</evidence>
<dbReference type="PANTHER" id="PTHR22926">
    <property type="entry name" value="PHOSPHO-N-ACETYLMURAMOYL-PENTAPEPTIDE-TRANSFERASE"/>
    <property type="match status" value="1"/>
</dbReference>
<organism evidence="9">
    <name type="scientific">Ignavibacterium album</name>
    <dbReference type="NCBI Taxonomy" id="591197"/>
    <lineage>
        <taxon>Bacteria</taxon>
        <taxon>Pseudomonadati</taxon>
        <taxon>Ignavibacteriota</taxon>
        <taxon>Ignavibacteria</taxon>
        <taxon>Ignavibacteriales</taxon>
        <taxon>Ignavibacteriaceae</taxon>
        <taxon>Ignavibacterium</taxon>
    </lineage>
</organism>
<feature type="transmembrane region" description="Helical" evidence="8">
    <location>
        <begin position="205"/>
        <end position="226"/>
    </location>
</feature>
<proteinExistence type="predicted"/>
<dbReference type="GO" id="GO:0005886">
    <property type="term" value="C:plasma membrane"/>
    <property type="evidence" value="ECO:0007669"/>
    <property type="project" value="UniProtKB-SubCell"/>
</dbReference>
<evidence type="ECO:0000313" key="9">
    <source>
        <dbReference type="EMBL" id="HFI91462.1"/>
    </source>
</evidence>
<evidence type="ECO:0000256" key="7">
    <source>
        <dbReference type="PIRSR" id="PIRSR600715-1"/>
    </source>
</evidence>
<feature type="transmembrane region" description="Helical" evidence="8">
    <location>
        <begin position="315"/>
        <end position="336"/>
    </location>
</feature>
<feature type="transmembrane region" description="Helical" evidence="8">
    <location>
        <begin position="180"/>
        <end position="198"/>
    </location>
</feature>
<evidence type="ECO:0000256" key="6">
    <source>
        <dbReference type="ARBA" id="ARBA00023136"/>
    </source>
</evidence>
<keyword evidence="4 8" id="KW-0812">Transmembrane</keyword>
<dbReference type="InterPro" id="IPR000715">
    <property type="entry name" value="Glycosyl_transferase_4"/>
</dbReference>
<feature type="transmembrane region" description="Helical" evidence="8">
    <location>
        <begin position="6"/>
        <end position="26"/>
    </location>
</feature>
<gene>
    <name evidence="9" type="ORF">ENS31_08045</name>
</gene>
<dbReference type="EMBL" id="DSUJ01000008">
    <property type="protein sequence ID" value="HFI91462.1"/>
    <property type="molecule type" value="Genomic_DNA"/>
</dbReference>
<dbReference type="Pfam" id="PF00953">
    <property type="entry name" value="Glycos_transf_4"/>
    <property type="match status" value="1"/>
</dbReference>
<dbReference type="AlphaFoldDB" id="A0A7V2ZK41"/>
<protein>
    <submittedName>
        <fullName evidence="9">Undecaprenyl/decaprenyl-phosphate alpha-N-acetylglucosaminyl 1-phosphate transferase</fullName>
    </submittedName>
</protein>
<evidence type="ECO:0000256" key="2">
    <source>
        <dbReference type="ARBA" id="ARBA00022475"/>
    </source>
</evidence>
<feature type="transmembrane region" description="Helical" evidence="8">
    <location>
        <begin position="413"/>
        <end position="430"/>
    </location>
</feature>
<comment type="caution">
    <text evidence="9">The sequence shown here is derived from an EMBL/GenBank/DDBJ whole genome shotgun (WGS) entry which is preliminary data.</text>
</comment>
<dbReference type="GO" id="GO:0071555">
    <property type="term" value="P:cell wall organization"/>
    <property type="evidence" value="ECO:0007669"/>
    <property type="project" value="TreeGrafter"/>
</dbReference>
<feature type="transmembrane region" description="Helical" evidence="8">
    <location>
        <begin position="126"/>
        <end position="145"/>
    </location>
</feature>